<gene>
    <name evidence="2" type="ORF">A9Y76_21080</name>
</gene>
<organism evidence="2 3">
    <name type="scientific">Ralstonia insidiosa</name>
    <dbReference type="NCBI Taxonomy" id="190721"/>
    <lineage>
        <taxon>Bacteria</taxon>
        <taxon>Pseudomonadati</taxon>
        <taxon>Pseudomonadota</taxon>
        <taxon>Betaproteobacteria</taxon>
        <taxon>Burkholderiales</taxon>
        <taxon>Burkholderiaceae</taxon>
        <taxon>Ralstonia</taxon>
    </lineage>
</organism>
<evidence type="ECO:0000259" key="1">
    <source>
        <dbReference type="Pfam" id="PF03413"/>
    </source>
</evidence>
<name>A0A192A3V6_9RALS</name>
<evidence type="ECO:0000313" key="3">
    <source>
        <dbReference type="Proteomes" id="UP000078572"/>
    </source>
</evidence>
<accession>A0A192A3V6</accession>
<dbReference type="GeneID" id="61528533"/>
<dbReference type="STRING" id="190721.ACS15_4491"/>
<sequence length="99" mass="10538">MRRRRTLTFLTLAVLMAVAAVLIARRPGGPAIRPTLANGPLASAVDTAENYLHGKAIRAGLDRSASGLIYDVTVVKAGRIFDVRLDARSGRILSAAINK</sequence>
<dbReference type="AlphaFoldDB" id="A0A192A3V6"/>
<evidence type="ECO:0000313" key="2">
    <source>
        <dbReference type="EMBL" id="ANJ75033.1"/>
    </source>
</evidence>
<dbReference type="InterPro" id="IPR025711">
    <property type="entry name" value="PepSY"/>
</dbReference>
<dbReference type="RefSeq" id="WP_064807302.1">
    <property type="nucleotide sequence ID" value="NZ_CP016023.1"/>
</dbReference>
<dbReference type="Proteomes" id="UP000078572">
    <property type="component" value="Chromosome 2"/>
</dbReference>
<dbReference type="Pfam" id="PF03413">
    <property type="entry name" value="PepSY"/>
    <property type="match status" value="1"/>
</dbReference>
<feature type="domain" description="PepSY" evidence="1">
    <location>
        <begin position="42"/>
        <end position="94"/>
    </location>
</feature>
<dbReference type="Gene3D" id="3.10.450.40">
    <property type="match status" value="1"/>
</dbReference>
<dbReference type="OrthoDB" id="8724619at2"/>
<protein>
    <recommendedName>
        <fullName evidence="1">PepSY domain-containing protein</fullName>
    </recommendedName>
</protein>
<dbReference type="EMBL" id="CP016023">
    <property type="protein sequence ID" value="ANJ75033.1"/>
    <property type="molecule type" value="Genomic_DNA"/>
</dbReference>
<keyword evidence="3" id="KW-1185">Reference proteome</keyword>
<proteinExistence type="predicted"/>
<reference evidence="3" key="1">
    <citation type="submission" date="2016-06" db="EMBL/GenBank/DDBJ databases">
        <authorList>
            <person name="Xu Y."/>
            <person name="Nagy A."/>
            <person name="Yan X."/>
            <person name="Kim S.W."/>
            <person name="Haley B."/>
            <person name="Liu N.T."/>
            <person name="Nou X."/>
        </authorList>
    </citation>
    <scope>NUCLEOTIDE SEQUENCE [LARGE SCALE GENOMIC DNA]</scope>
    <source>
        <strain evidence="3">ATCC 49129</strain>
    </source>
</reference>